<organism evidence="1 2">
    <name type="scientific">Trichonephila inaurata madagascariensis</name>
    <dbReference type="NCBI Taxonomy" id="2747483"/>
    <lineage>
        <taxon>Eukaryota</taxon>
        <taxon>Metazoa</taxon>
        <taxon>Ecdysozoa</taxon>
        <taxon>Arthropoda</taxon>
        <taxon>Chelicerata</taxon>
        <taxon>Arachnida</taxon>
        <taxon>Araneae</taxon>
        <taxon>Araneomorphae</taxon>
        <taxon>Entelegynae</taxon>
        <taxon>Araneoidea</taxon>
        <taxon>Nephilidae</taxon>
        <taxon>Trichonephila</taxon>
        <taxon>Trichonephila inaurata</taxon>
    </lineage>
</organism>
<proteinExistence type="predicted"/>
<keyword evidence="2" id="KW-1185">Reference proteome</keyword>
<reference evidence="1" key="1">
    <citation type="submission" date="2020-08" db="EMBL/GenBank/DDBJ databases">
        <title>Multicomponent nature underlies the extraordinary mechanical properties of spider dragline silk.</title>
        <authorList>
            <person name="Kono N."/>
            <person name="Nakamura H."/>
            <person name="Mori M."/>
            <person name="Yoshida Y."/>
            <person name="Ohtoshi R."/>
            <person name="Malay A.D."/>
            <person name="Moran D.A.P."/>
            <person name="Tomita M."/>
            <person name="Numata K."/>
            <person name="Arakawa K."/>
        </authorList>
    </citation>
    <scope>NUCLEOTIDE SEQUENCE</scope>
</reference>
<dbReference type="Proteomes" id="UP000886998">
    <property type="component" value="Unassembled WGS sequence"/>
</dbReference>
<evidence type="ECO:0000313" key="1">
    <source>
        <dbReference type="EMBL" id="GFY59606.1"/>
    </source>
</evidence>
<gene>
    <name evidence="1" type="ORF">TNIN_256461</name>
</gene>
<accession>A0A8X6XY92</accession>
<sequence>MDVFSKQLLVWKDSVKSCSCNQMTCTTIANTVLASVYAELQVPFPFEGERLVTFRIQNEHRSPFEGLQSTGILTCVAELSTSITGQRISAFKLRMYSK</sequence>
<dbReference type="EMBL" id="BMAV01012698">
    <property type="protein sequence ID" value="GFY59606.1"/>
    <property type="molecule type" value="Genomic_DNA"/>
</dbReference>
<protein>
    <submittedName>
        <fullName evidence="1">Uncharacterized protein</fullName>
    </submittedName>
</protein>
<name>A0A8X6XY92_9ARAC</name>
<dbReference type="AlphaFoldDB" id="A0A8X6XY92"/>
<evidence type="ECO:0000313" key="2">
    <source>
        <dbReference type="Proteomes" id="UP000886998"/>
    </source>
</evidence>
<comment type="caution">
    <text evidence="1">The sequence shown here is derived from an EMBL/GenBank/DDBJ whole genome shotgun (WGS) entry which is preliminary data.</text>
</comment>